<feature type="compositionally biased region" description="Polar residues" evidence="1">
    <location>
        <begin position="42"/>
        <end position="63"/>
    </location>
</feature>
<keyword evidence="2" id="KW-0732">Signal</keyword>
<dbReference type="PANTHER" id="PTHR30383:SF5">
    <property type="entry name" value="SGNH HYDROLASE-TYPE ESTERASE DOMAIN-CONTAINING PROTEIN"/>
    <property type="match status" value="1"/>
</dbReference>
<dbReference type="PANTHER" id="PTHR30383">
    <property type="entry name" value="THIOESTERASE 1/PROTEASE 1/LYSOPHOSPHOLIPASE L1"/>
    <property type="match status" value="1"/>
</dbReference>
<accession>A0A916JRV1</accession>
<evidence type="ECO:0000313" key="5">
    <source>
        <dbReference type="Proteomes" id="UP000693672"/>
    </source>
</evidence>
<dbReference type="RefSeq" id="WP_218090042.1">
    <property type="nucleotide sequence ID" value="NZ_CAJVAS010000001.1"/>
</dbReference>
<evidence type="ECO:0000259" key="3">
    <source>
        <dbReference type="Pfam" id="PF13472"/>
    </source>
</evidence>
<dbReference type="GO" id="GO:0004622">
    <property type="term" value="F:phosphatidylcholine lysophospholipase activity"/>
    <property type="evidence" value="ECO:0007669"/>
    <property type="project" value="TreeGrafter"/>
</dbReference>
<feature type="domain" description="SGNH hydrolase-type esterase" evidence="3">
    <location>
        <begin position="86"/>
        <end position="260"/>
    </location>
</feature>
<keyword evidence="5" id="KW-1185">Reference proteome</keyword>
<feature type="signal peptide" evidence="2">
    <location>
        <begin position="1"/>
        <end position="20"/>
    </location>
</feature>
<comment type="caution">
    <text evidence="4">The sequence shown here is derived from an EMBL/GenBank/DDBJ whole genome shotgun (WGS) entry which is preliminary data.</text>
</comment>
<sequence length="271" mass="30764">MRRTAGITFLVALMVFGITACKVATTESNQPSSDKTEPAKQEQVTPKTAVPDSQNKTVSNVQKQKNEKVKRYKDQNQHVEKGKTVFVGSSLMEGFPINKFTQTLDKNYRVYNRGVGSFVTADLLASMEECIFELEPSKIFINIGTNDISSPKYKKENLLANYDRILTRIKERLPDCKVFVMAYFPVNAKADFPGINKTTKEQMFKTRTNQAIHEANEAIEGLAKKHLYEFINVNEGLMDAEGNLKEEYSKDGLHMFENGYSVVFNNLKKYL</sequence>
<gene>
    <name evidence="4" type="ORF">PAESOLCIP111_00217</name>
</gene>
<organism evidence="4 5">
    <name type="scientific">Paenibacillus solanacearum</name>
    <dbReference type="NCBI Taxonomy" id="2048548"/>
    <lineage>
        <taxon>Bacteria</taxon>
        <taxon>Bacillati</taxon>
        <taxon>Bacillota</taxon>
        <taxon>Bacilli</taxon>
        <taxon>Bacillales</taxon>
        <taxon>Paenibacillaceae</taxon>
        <taxon>Paenibacillus</taxon>
    </lineage>
</organism>
<protein>
    <recommendedName>
        <fullName evidence="3">SGNH hydrolase-type esterase domain-containing protein</fullName>
    </recommendedName>
</protein>
<dbReference type="EMBL" id="CAJVAS010000001">
    <property type="protein sequence ID" value="CAG7598339.1"/>
    <property type="molecule type" value="Genomic_DNA"/>
</dbReference>
<dbReference type="InterPro" id="IPR051532">
    <property type="entry name" value="Ester_Hydrolysis_Enzymes"/>
</dbReference>
<proteinExistence type="predicted"/>
<feature type="region of interest" description="Disordered" evidence="1">
    <location>
        <begin position="26"/>
        <end position="67"/>
    </location>
</feature>
<dbReference type="Proteomes" id="UP000693672">
    <property type="component" value="Unassembled WGS sequence"/>
</dbReference>
<evidence type="ECO:0000256" key="2">
    <source>
        <dbReference type="SAM" id="SignalP"/>
    </source>
</evidence>
<dbReference type="InterPro" id="IPR013830">
    <property type="entry name" value="SGNH_hydro"/>
</dbReference>
<dbReference type="AlphaFoldDB" id="A0A916JRV1"/>
<dbReference type="Pfam" id="PF13472">
    <property type="entry name" value="Lipase_GDSL_2"/>
    <property type="match status" value="1"/>
</dbReference>
<reference evidence="4" key="1">
    <citation type="submission" date="2021-06" db="EMBL/GenBank/DDBJ databases">
        <authorList>
            <person name="Criscuolo A."/>
        </authorList>
    </citation>
    <scope>NUCLEOTIDE SEQUENCE</scope>
    <source>
        <strain evidence="4">CIP111600</strain>
    </source>
</reference>
<evidence type="ECO:0000256" key="1">
    <source>
        <dbReference type="SAM" id="MobiDB-lite"/>
    </source>
</evidence>
<name>A0A916JRV1_9BACL</name>
<dbReference type="PROSITE" id="PS51257">
    <property type="entry name" value="PROKAR_LIPOPROTEIN"/>
    <property type="match status" value="1"/>
</dbReference>
<evidence type="ECO:0000313" key="4">
    <source>
        <dbReference type="EMBL" id="CAG7598339.1"/>
    </source>
</evidence>
<feature type="chain" id="PRO_5036975806" description="SGNH hydrolase-type esterase domain-containing protein" evidence="2">
    <location>
        <begin position="21"/>
        <end position="271"/>
    </location>
</feature>